<keyword evidence="2" id="KW-1185">Reference proteome</keyword>
<evidence type="ECO:0000313" key="1">
    <source>
        <dbReference type="EMBL" id="KAK8996632.1"/>
    </source>
</evidence>
<comment type="caution">
    <text evidence="1">The sequence shown here is derived from an EMBL/GenBank/DDBJ whole genome shotgun (WGS) entry which is preliminary data.</text>
</comment>
<organism evidence="1 2">
    <name type="scientific">Hibiscus sabdariffa</name>
    <name type="common">roselle</name>
    <dbReference type="NCBI Taxonomy" id="183260"/>
    <lineage>
        <taxon>Eukaryota</taxon>
        <taxon>Viridiplantae</taxon>
        <taxon>Streptophyta</taxon>
        <taxon>Embryophyta</taxon>
        <taxon>Tracheophyta</taxon>
        <taxon>Spermatophyta</taxon>
        <taxon>Magnoliopsida</taxon>
        <taxon>eudicotyledons</taxon>
        <taxon>Gunneridae</taxon>
        <taxon>Pentapetalae</taxon>
        <taxon>rosids</taxon>
        <taxon>malvids</taxon>
        <taxon>Malvales</taxon>
        <taxon>Malvaceae</taxon>
        <taxon>Malvoideae</taxon>
        <taxon>Hibiscus</taxon>
    </lineage>
</organism>
<proteinExistence type="predicted"/>
<dbReference type="EMBL" id="JBBPBN010000044">
    <property type="protein sequence ID" value="KAK8996632.1"/>
    <property type="molecule type" value="Genomic_DNA"/>
</dbReference>
<reference evidence="1 2" key="1">
    <citation type="journal article" date="2024" name="G3 (Bethesda)">
        <title>Genome assembly of Hibiscus sabdariffa L. provides insights into metabolisms of medicinal natural products.</title>
        <authorList>
            <person name="Kim T."/>
        </authorList>
    </citation>
    <scope>NUCLEOTIDE SEQUENCE [LARGE SCALE GENOMIC DNA]</scope>
    <source>
        <strain evidence="1">TK-2024</strain>
        <tissue evidence="1">Old leaves</tissue>
    </source>
</reference>
<evidence type="ECO:0000313" key="2">
    <source>
        <dbReference type="Proteomes" id="UP001396334"/>
    </source>
</evidence>
<accession>A0ABR2Q7W9</accession>
<dbReference type="Proteomes" id="UP001396334">
    <property type="component" value="Unassembled WGS sequence"/>
</dbReference>
<gene>
    <name evidence="1" type="ORF">V6N11_081898</name>
</gene>
<sequence>MESKNSICNCKPHYKDVAIDTLELDSDDTINVAIKSLSLVDKQKNSGRRVDTNLEAERQMVIPADNYDDIVEEMSDHQKSTINSNFKPGISDYPRINQKASEETFKDFCPISYVTKHGGIWKSSGSGLIENDEVVEFAFAPGSNEGPSNIISKVEKLFKGKAKGSKRLSGIKQAAREEFVKETIRKFNDEIGLLEIGRDPFDWLSLVAHVRSVPRTLPLSCGCSWRPHLSGISCFAAVVRSRLLFGIRGCYSGLSDCCFGYVFPCDAYRLLLVYPVVFGSCYDVVVSSVEGGQGSSLPSDDRVTLGFRPNPFSRPYTSMTGY</sequence>
<name>A0ABR2Q7W9_9ROSI</name>
<protein>
    <submittedName>
        <fullName evidence="1">Uncharacterized protein</fullName>
    </submittedName>
</protein>